<dbReference type="HOGENOM" id="CLU_912236_0_0_1"/>
<keyword evidence="2" id="KW-1185">Reference proteome</keyword>
<evidence type="ECO:0000313" key="2">
    <source>
        <dbReference type="Proteomes" id="UP000016933"/>
    </source>
</evidence>
<dbReference type="SUPFAM" id="SSF57850">
    <property type="entry name" value="RING/U-box"/>
    <property type="match status" value="1"/>
</dbReference>
<dbReference type="eggNOG" id="ENOG502RNS3">
    <property type="taxonomic scope" value="Eukaryota"/>
</dbReference>
<dbReference type="Proteomes" id="UP000016933">
    <property type="component" value="Unassembled WGS sequence"/>
</dbReference>
<dbReference type="STRING" id="675120.N1PF57"/>
<accession>N1PF57</accession>
<reference evidence="2" key="1">
    <citation type="journal article" date="2012" name="PLoS Genet.">
        <title>The genomes of the fungal plant pathogens Cladosporium fulvum and Dothistroma septosporum reveal adaptation to different hosts and lifestyles but also signatures of common ancestry.</title>
        <authorList>
            <person name="de Wit P.J.G.M."/>
            <person name="van der Burgt A."/>
            <person name="Oekmen B."/>
            <person name="Stergiopoulos I."/>
            <person name="Abd-Elsalam K.A."/>
            <person name="Aerts A.L."/>
            <person name="Bahkali A.H."/>
            <person name="Beenen H.G."/>
            <person name="Chettri P."/>
            <person name="Cox M.P."/>
            <person name="Datema E."/>
            <person name="de Vries R.P."/>
            <person name="Dhillon B."/>
            <person name="Ganley A.R."/>
            <person name="Griffiths S.A."/>
            <person name="Guo Y."/>
            <person name="Hamelin R.C."/>
            <person name="Henrissat B."/>
            <person name="Kabir M.S."/>
            <person name="Jashni M.K."/>
            <person name="Kema G."/>
            <person name="Klaubauf S."/>
            <person name="Lapidus A."/>
            <person name="Levasseur A."/>
            <person name="Lindquist E."/>
            <person name="Mehrabi R."/>
            <person name="Ohm R.A."/>
            <person name="Owen T.J."/>
            <person name="Salamov A."/>
            <person name="Schwelm A."/>
            <person name="Schijlen E."/>
            <person name="Sun H."/>
            <person name="van den Burg H.A."/>
            <person name="van Ham R.C.H.J."/>
            <person name="Zhang S."/>
            <person name="Goodwin S.B."/>
            <person name="Grigoriev I.V."/>
            <person name="Collemare J."/>
            <person name="Bradshaw R.E."/>
        </authorList>
    </citation>
    <scope>NUCLEOTIDE SEQUENCE [LARGE SCALE GENOMIC DNA]</scope>
    <source>
        <strain evidence="2">NZE10 / CBS 128990</strain>
    </source>
</reference>
<gene>
    <name evidence="1" type="ORF">DOTSEDRAFT_37736</name>
</gene>
<evidence type="ECO:0000313" key="1">
    <source>
        <dbReference type="EMBL" id="EME41022.1"/>
    </source>
</evidence>
<dbReference type="AlphaFoldDB" id="N1PF57"/>
<proteinExistence type="predicted"/>
<name>N1PF57_DOTSN</name>
<protein>
    <submittedName>
        <fullName evidence="1">Uncharacterized protein</fullName>
    </submittedName>
</protein>
<dbReference type="EMBL" id="KB446543">
    <property type="protein sequence ID" value="EME41022.1"/>
    <property type="molecule type" value="Genomic_DNA"/>
</dbReference>
<reference evidence="1 2" key="2">
    <citation type="journal article" date="2012" name="PLoS Pathog.">
        <title>Diverse lifestyles and strategies of plant pathogenesis encoded in the genomes of eighteen Dothideomycetes fungi.</title>
        <authorList>
            <person name="Ohm R.A."/>
            <person name="Feau N."/>
            <person name="Henrissat B."/>
            <person name="Schoch C.L."/>
            <person name="Horwitz B.A."/>
            <person name="Barry K.W."/>
            <person name="Condon B.J."/>
            <person name="Copeland A.C."/>
            <person name="Dhillon B."/>
            <person name="Glaser F."/>
            <person name="Hesse C.N."/>
            <person name="Kosti I."/>
            <person name="LaButti K."/>
            <person name="Lindquist E.A."/>
            <person name="Lucas S."/>
            <person name="Salamov A.A."/>
            <person name="Bradshaw R.E."/>
            <person name="Ciuffetti L."/>
            <person name="Hamelin R.C."/>
            <person name="Kema G.H.J."/>
            <person name="Lawrence C."/>
            <person name="Scott J.A."/>
            <person name="Spatafora J.W."/>
            <person name="Turgeon B.G."/>
            <person name="de Wit P.J.G.M."/>
            <person name="Zhong S."/>
            <person name="Goodwin S.B."/>
            <person name="Grigoriev I.V."/>
        </authorList>
    </citation>
    <scope>NUCLEOTIDE SEQUENCE [LARGE SCALE GENOMIC DNA]</scope>
    <source>
        <strain evidence="2">NZE10 / CBS 128990</strain>
    </source>
</reference>
<sequence>MAVAQEQDSEVAQPGRFIAITPKQVRCQRSIECNGCDDPIVTAHHHCTICYRGYYDLRLHCVAAGTHCLNDDHWLIKRIVADDGAVVEAVSHMLPPRWIRDNVSTHTPADSTRRGPSISHRLLYVADSRSCSDAFPQVCAFLVKQAGDLLGLCHPMALLLKVFQSLADLDLLRDRIHSIMDVKVADRTKSVDPQSKHLMAAREWVLFQQGKLQRLEARVNGYIFEGNEKPKTGAELMHLLATAKLEEGQFESASSRLRAVGNAPDGVIWTALLKSRKYYTLWPLSSGKSLISMNARSPWHWRTII</sequence>
<organism evidence="1 2">
    <name type="scientific">Dothistroma septosporum (strain NZE10 / CBS 128990)</name>
    <name type="common">Red band needle blight fungus</name>
    <name type="synonym">Mycosphaerella pini</name>
    <dbReference type="NCBI Taxonomy" id="675120"/>
    <lineage>
        <taxon>Eukaryota</taxon>
        <taxon>Fungi</taxon>
        <taxon>Dikarya</taxon>
        <taxon>Ascomycota</taxon>
        <taxon>Pezizomycotina</taxon>
        <taxon>Dothideomycetes</taxon>
        <taxon>Dothideomycetidae</taxon>
        <taxon>Mycosphaerellales</taxon>
        <taxon>Mycosphaerellaceae</taxon>
        <taxon>Dothistroma</taxon>
    </lineage>
</organism>
<dbReference type="OrthoDB" id="3734019at2759"/>